<feature type="region of interest" description="Disordered" evidence="1">
    <location>
        <begin position="250"/>
        <end position="294"/>
    </location>
</feature>
<dbReference type="EMBL" id="CP050804">
    <property type="protein sequence ID" value="QJC22508.1"/>
    <property type="molecule type" value="Genomic_DNA"/>
</dbReference>
<protein>
    <recommendedName>
        <fullName evidence="2">Phage MuF C-terminal domain-containing protein</fullName>
    </recommendedName>
</protein>
<dbReference type="AlphaFoldDB" id="A0A6H2EN52"/>
<keyword evidence="4" id="KW-1185">Reference proteome</keyword>
<dbReference type="InterPro" id="IPR041131">
    <property type="entry name" value="MuF_C"/>
</dbReference>
<dbReference type="KEGG" id="arca:HC352_08335"/>
<sequence length="294" mass="33266">MNQTVVDVRRVLSVIARYEDSIRRPQEQRWTLVTGQPRWRSNNNHLDPLNPVQGIKPLDFDSYYKYAVRCFEYLKFGSNVDQAIRGTYPFYEALYVCQTPTILELLGWQQNSFFHTQKHLRKEIAPVSRNGHALPVETIKQIPELLEQPVAVFDSLTRHDSSVVLLDANDPAGNPLNVALQPNGNAQHGGRQSTGGIVLSVYGRQAIDRFLQRNAENQTVKYVDKEKIKKLIPSAELQLRGTYMSFVNSSVQHSQTDSQPQTREDLTARISGHISDHPSPSPASPSISPERPKL</sequence>
<evidence type="ECO:0000256" key="1">
    <source>
        <dbReference type="SAM" id="MobiDB-lite"/>
    </source>
</evidence>
<dbReference type="Proteomes" id="UP000502298">
    <property type="component" value="Chromosome"/>
</dbReference>
<reference evidence="3 4" key="1">
    <citation type="submission" date="2020-03" db="EMBL/GenBank/DDBJ databases">
        <title>Complete genome of Arcanobacterium buesumensis sp. nov. strain 2701.</title>
        <authorList>
            <person name="Borowiak M."/>
            <person name="Alssahen M."/>
            <person name="Laemmler C."/>
            <person name="Malorny B."/>
            <person name="Hassan A."/>
            <person name="Prenger-Berninghoff E."/>
            <person name="Ploetz M."/>
            <person name="Abdulmawjood A."/>
        </authorList>
    </citation>
    <scope>NUCLEOTIDE SEQUENCE [LARGE SCALE GENOMIC DNA]</scope>
    <source>
        <strain evidence="3 4">2701</strain>
    </source>
</reference>
<feature type="compositionally biased region" description="Low complexity" evidence="1">
    <location>
        <begin position="284"/>
        <end position="294"/>
    </location>
</feature>
<gene>
    <name evidence="3" type="ORF">HC352_08335</name>
</gene>
<feature type="compositionally biased region" description="Polar residues" evidence="1">
    <location>
        <begin position="250"/>
        <end position="261"/>
    </location>
</feature>
<name>A0A6H2EN52_9ACTO</name>
<evidence type="ECO:0000313" key="4">
    <source>
        <dbReference type="Proteomes" id="UP000502298"/>
    </source>
</evidence>
<accession>A0A6H2EN52</accession>
<feature type="domain" description="Phage MuF C-terminal" evidence="2">
    <location>
        <begin position="129"/>
        <end position="229"/>
    </location>
</feature>
<proteinExistence type="predicted"/>
<evidence type="ECO:0000259" key="2">
    <source>
        <dbReference type="Pfam" id="PF18819"/>
    </source>
</evidence>
<dbReference type="Pfam" id="PF18819">
    <property type="entry name" value="MuF_C"/>
    <property type="match status" value="1"/>
</dbReference>
<organism evidence="3 4">
    <name type="scientific">Arcanobacterium buesumense</name>
    <dbReference type="NCBI Taxonomy" id="2722751"/>
    <lineage>
        <taxon>Bacteria</taxon>
        <taxon>Bacillati</taxon>
        <taxon>Actinomycetota</taxon>
        <taxon>Actinomycetes</taxon>
        <taxon>Actinomycetales</taxon>
        <taxon>Actinomycetaceae</taxon>
        <taxon>Arcanobacterium</taxon>
    </lineage>
</organism>
<evidence type="ECO:0000313" key="3">
    <source>
        <dbReference type="EMBL" id="QJC22508.1"/>
    </source>
</evidence>